<dbReference type="Proteomes" id="UP000694918">
    <property type="component" value="Unplaced"/>
</dbReference>
<accession>A0AAJ6UQ28</accession>
<reference evidence="3" key="1">
    <citation type="submission" date="2025-08" db="UniProtKB">
        <authorList>
            <consortium name="RefSeq"/>
        </authorList>
    </citation>
    <scope>IDENTIFICATION</scope>
</reference>
<organism evidence="2 3">
    <name type="scientific">Populus euphratica</name>
    <name type="common">Euphrates poplar</name>
    <dbReference type="NCBI Taxonomy" id="75702"/>
    <lineage>
        <taxon>Eukaryota</taxon>
        <taxon>Viridiplantae</taxon>
        <taxon>Streptophyta</taxon>
        <taxon>Embryophyta</taxon>
        <taxon>Tracheophyta</taxon>
        <taxon>Spermatophyta</taxon>
        <taxon>Magnoliopsida</taxon>
        <taxon>eudicotyledons</taxon>
        <taxon>Gunneridae</taxon>
        <taxon>Pentapetalae</taxon>
        <taxon>rosids</taxon>
        <taxon>fabids</taxon>
        <taxon>Malpighiales</taxon>
        <taxon>Salicaceae</taxon>
        <taxon>Saliceae</taxon>
        <taxon>Populus</taxon>
    </lineage>
</organism>
<dbReference type="InterPro" id="IPR036047">
    <property type="entry name" value="F-box-like_dom_sf"/>
</dbReference>
<dbReference type="Gene3D" id="3.80.10.10">
    <property type="entry name" value="Ribonuclease Inhibitor"/>
    <property type="match status" value="1"/>
</dbReference>
<sequence>MESKIYIRAVRRTWETLDYAILVKIFMKLSILDLVSNVRRVCTSWSRACSDSILWGTHDVGALKFGLMKVIQRRSCRAFEQCNRMLLPMLNIALTLSCNNVTRLIFDFNMNIKDEHLIFAAERCSNLKQLVLPAWNQIRADMLCAAIGKLKGLESPYDHDFATTLFIYIPNLKVLSLRYCSVLHKDALKITLMLFDFEVLNISHSVIVDTHQTKNPFRYTGSVTR</sequence>
<dbReference type="Pfam" id="PF12937">
    <property type="entry name" value="F-box-like"/>
    <property type="match status" value="1"/>
</dbReference>
<dbReference type="RefSeq" id="XP_011034008.1">
    <property type="nucleotide sequence ID" value="XM_011035706.1"/>
</dbReference>
<dbReference type="Gene3D" id="1.20.1280.50">
    <property type="match status" value="1"/>
</dbReference>
<evidence type="ECO:0000313" key="2">
    <source>
        <dbReference type="Proteomes" id="UP000694918"/>
    </source>
</evidence>
<protein>
    <submittedName>
        <fullName evidence="3">F-box/LRR-repeat protein At3g48880-like</fullName>
    </submittedName>
</protein>
<proteinExistence type="predicted"/>
<dbReference type="InterPro" id="IPR001810">
    <property type="entry name" value="F-box_dom"/>
</dbReference>
<evidence type="ECO:0000259" key="1">
    <source>
        <dbReference type="Pfam" id="PF12937"/>
    </source>
</evidence>
<dbReference type="PANTHER" id="PTHR38926:SF58">
    <property type="entry name" value="F-BOX DOMAIN-CONTAINING PROTEIN"/>
    <property type="match status" value="1"/>
</dbReference>
<dbReference type="SUPFAM" id="SSF81383">
    <property type="entry name" value="F-box domain"/>
    <property type="match status" value="1"/>
</dbReference>
<evidence type="ECO:0000313" key="3">
    <source>
        <dbReference type="RefSeq" id="XP_011034008.1"/>
    </source>
</evidence>
<dbReference type="GeneID" id="105132297"/>
<dbReference type="PANTHER" id="PTHR38926">
    <property type="entry name" value="F-BOX DOMAIN CONTAINING PROTEIN, EXPRESSED"/>
    <property type="match status" value="1"/>
</dbReference>
<dbReference type="KEGG" id="peu:105132297"/>
<dbReference type="AlphaFoldDB" id="A0AAJ6UQ28"/>
<dbReference type="InterPro" id="IPR032675">
    <property type="entry name" value="LRR_dom_sf"/>
</dbReference>
<gene>
    <name evidence="3" type="primary">LOC105132297</name>
</gene>
<feature type="domain" description="F-box" evidence="1">
    <location>
        <begin position="21"/>
        <end position="56"/>
    </location>
</feature>
<dbReference type="SUPFAM" id="SSF52047">
    <property type="entry name" value="RNI-like"/>
    <property type="match status" value="1"/>
</dbReference>
<keyword evidence="2" id="KW-1185">Reference proteome</keyword>
<name>A0AAJ6UQ28_POPEU</name>